<evidence type="ECO:0000256" key="3">
    <source>
        <dbReference type="SAM" id="MobiDB-lite"/>
    </source>
</evidence>
<dbReference type="InterPro" id="IPR016169">
    <property type="entry name" value="FAD-bd_PCMH_sub2"/>
</dbReference>
<dbReference type="InterPro" id="IPR016171">
    <property type="entry name" value="Vanillyl_alc_oxidase_C-sub2"/>
</dbReference>
<accession>A0ABT5EVL7</accession>
<evidence type="ECO:0000256" key="2">
    <source>
        <dbReference type="ARBA" id="ARBA00023002"/>
    </source>
</evidence>
<gene>
    <name evidence="5" type="ORF">POL67_25970</name>
</gene>
<protein>
    <submittedName>
        <fullName evidence="5">D-arabinono-1,4-lactone oxidase</fullName>
    </submittedName>
</protein>
<dbReference type="InterPro" id="IPR036318">
    <property type="entry name" value="FAD-bd_PCMH-like_sf"/>
</dbReference>
<dbReference type="PIRSF" id="PIRSF000136">
    <property type="entry name" value="LGO_GLO"/>
    <property type="match status" value="1"/>
</dbReference>
<dbReference type="Gene3D" id="3.30.465.10">
    <property type="match status" value="1"/>
</dbReference>
<evidence type="ECO:0000313" key="5">
    <source>
        <dbReference type="EMBL" id="MDC0744806.1"/>
    </source>
</evidence>
<evidence type="ECO:0000259" key="4">
    <source>
        <dbReference type="PROSITE" id="PS51387"/>
    </source>
</evidence>
<dbReference type="Gene3D" id="3.30.43.10">
    <property type="entry name" value="Uridine Diphospho-n-acetylenolpyruvylglucosamine Reductase, domain 2"/>
    <property type="match status" value="1"/>
</dbReference>
<dbReference type="InterPro" id="IPR006094">
    <property type="entry name" value="Oxid_FAD_bind_N"/>
</dbReference>
<dbReference type="Pfam" id="PF04030">
    <property type="entry name" value="ALO"/>
    <property type="match status" value="1"/>
</dbReference>
<keyword evidence="6" id="KW-1185">Reference proteome</keyword>
<dbReference type="RefSeq" id="WP_271921721.1">
    <property type="nucleotide sequence ID" value="NZ_JAQNDO010000001.1"/>
</dbReference>
<dbReference type="EMBL" id="JAQNDO010000001">
    <property type="protein sequence ID" value="MDC0744806.1"/>
    <property type="molecule type" value="Genomic_DNA"/>
</dbReference>
<dbReference type="InterPro" id="IPR016167">
    <property type="entry name" value="FAD-bd_PCMH_sub1"/>
</dbReference>
<dbReference type="Proteomes" id="UP001221411">
    <property type="component" value="Unassembled WGS sequence"/>
</dbReference>
<dbReference type="PANTHER" id="PTHR43762:SF1">
    <property type="entry name" value="D-ARABINONO-1,4-LACTONE OXIDASE"/>
    <property type="match status" value="1"/>
</dbReference>
<dbReference type="InterPro" id="IPR007173">
    <property type="entry name" value="ALO_C"/>
</dbReference>
<sequence length="523" mass="57341">MSSSDSVFRGLDAVADKVRRVARTWSINTVNTAVYILSGGERVLHEGRFSPGTGLWSSWNRAFNVQPQRFETPESEEEICRIVKESVRLRAVGGGHSFNASPLTGGTVLSLDKYAKILSVDVRKRLVRVQAGIRLRDLTAELLKHGLALPVQGSTDAQSIAGLIATDVHGTGRDAGFLSTNIRSIRLVDGEGRARTLEAGEEAFHAVLGGMGACGVVIEAEIACVDAFNLRKSVTVVRCDWVARHIDEILAEHHHVSFYYIAGVQTEHVRMNTWDHTVEPPSSIVRLHKMRLELVDMLVSGYLLGLAKVLDISDVTASLGLLFFKLTMNGHHTVYPAREGFPRKLFYNHDELEYGIPYDKHRACLAEVMDHLAERRFLTIVEVRFTPDQSKSLLGPGAGRRTCFIELAPSLSVDASDVFADVEKILWKYGGQLHLGKATRANATQMEAMYQERFTRFRKLQRALDPTGKFINDFVAQLLEGASPRPSTQAPADRGGPLLPSADGPLVDGPLVGIARVTAAAGG</sequence>
<organism evidence="5 6">
    <name type="scientific">Polyangium mundeleinium</name>
    <dbReference type="NCBI Taxonomy" id="2995306"/>
    <lineage>
        <taxon>Bacteria</taxon>
        <taxon>Pseudomonadati</taxon>
        <taxon>Myxococcota</taxon>
        <taxon>Polyangia</taxon>
        <taxon>Polyangiales</taxon>
        <taxon>Polyangiaceae</taxon>
        <taxon>Polyangium</taxon>
    </lineage>
</organism>
<dbReference type="InterPro" id="IPR010031">
    <property type="entry name" value="FAD_lactone_oxidase-like"/>
</dbReference>
<keyword evidence="1" id="KW-0274">FAD</keyword>
<dbReference type="PROSITE" id="PS51387">
    <property type="entry name" value="FAD_PCMH"/>
    <property type="match status" value="1"/>
</dbReference>
<dbReference type="Pfam" id="PF01565">
    <property type="entry name" value="FAD_binding_4"/>
    <property type="match status" value="1"/>
</dbReference>
<proteinExistence type="predicted"/>
<feature type="region of interest" description="Disordered" evidence="3">
    <location>
        <begin position="483"/>
        <end position="504"/>
    </location>
</feature>
<name>A0ABT5EVL7_9BACT</name>
<keyword evidence="1" id="KW-0285">Flavoprotein</keyword>
<keyword evidence="2" id="KW-0560">Oxidoreductase</keyword>
<evidence type="ECO:0000313" key="6">
    <source>
        <dbReference type="Proteomes" id="UP001221411"/>
    </source>
</evidence>
<dbReference type="InterPro" id="IPR016166">
    <property type="entry name" value="FAD-bd_PCMH"/>
</dbReference>
<reference evidence="5 6" key="1">
    <citation type="submission" date="2022-11" db="EMBL/GenBank/DDBJ databases">
        <title>Minimal conservation of predation-associated metabolite biosynthetic gene clusters underscores biosynthetic potential of Myxococcota including descriptions for ten novel species: Archangium lansinium sp. nov., Myxococcus landrumus sp. nov., Nannocystis bai.</title>
        <authorList>
            <person name="Ahearne A."/>
            <person name="Stevens C."/>
            <person name="Dowd S."/>
        </authorList>
    </citation>
    <scope>NUCLEOTIDE SEQUENCE [LARGE SCALE GENOMIC DNA]</scope>
    <source>
        <strain evidence="5 6">RJM3</strain>
    </source>
</reference>
<evidence type="ECO:0000256" key="1">
    <source>
        <dbReference type="ARBA" id="ARBA00022827"/>
    </source>
</evidence>
<comment type="caution">
    <text evidence="5">The sequence shown here is derived from an EMBL/GenBank/DDBJ whole genome shotgun (WGS) entry which is preliminary data.</text>
</comment>
<dbReference type="SUPFAM" id="SSF56176">
    <property type="entry name" value="FAD-binding/transporter-associated domain-like"/>
    <property type="match status" value="1"/>
</dbReference>
<feature type="domain" description="FAD-binding PCMH-type" evidence="4">
    <location>
        <begin position="63"/>
        <end position="227"/>
    </location>
</feature>
<dbReference type="Gene3D" id="3.30.70.2520">
    <property type="match status" value="1"/>
</dbReference>
<dbReference type="PANTHER" id="PTHR43762">
    <property type="entry name" value="L-GULONOLACTONE OXIDASE"/>
    <property type="match status" value="1"/>
</dbReference>
<dbReference type="Gene3D" id="1.10.45.10">
    <property type="entry name" value="Vanillyl-alcohol Oxidase, Chain A, domain 4"/>
    <property type="match status" value="1"/>
</dbReference>